<feature type="transmembrane region" description="Helical" evidence="2">
    <location>
        <begin position="132"/>
        <end position="156"/>
    </location>
</feature>
<evidence type="ECO:0000313" key="3">
    <source>
        <dbReference type="EMBL" id="CDW55883.1"/>
    </source>
</evidence>
<dbReference type="EMBL" id="HG805989">
    <property type="protein sequence ID" value="CDW55883.1"/>
    <property type="molecule type" value="Genomic_DNA"/>
</dbReference>
<sequence length="565" mass="63211">MAIHIRFNSSMTPWFTNWIVVGDGSRPECRIKGDGSLEYLIEVPLHGSQCGTVKILPNTFEAMIGIKKSPFLILDGDDFLRARCTYGFPQVQMPLVPSPPSKERQSILPFLTERTPFDVTMRTGITPSSSQIYLITGISLLLIGLCALYACFYYCFKRRQKRLKESKSAALQSAEATSASATVGGAISEGIDGYRKGAASPVWWAPSTSREVSHPLPPALISHEYMLSMSTNGSVHGATSTGSVRSTPSVRESTLLRRTETATTIDGLASREQQPTSVSKVGVGAWASRKSSKLASKLSALYSVIDSRKKRKGSFLTAKEEYPQDITNYARSVSEIYARPNEFLISDRAISANQEFQYRRRPLSSVGYSVLLEEYLTEVRQSTYAHLDSVKLTMAEADRLERLITQDSAFQQQLLNAYTYEDLKRLSELPEYENYFTSEQWTRILKSLNAVLLKRSQLRTSDISTNGEPLQRRPSQRLFTQDSFRRLQRQMEMLSEDDQRIVEQGGEEIVNEDSALSGYRSVATAASDALARSNDEIFAQMPQLSMYHGNVLRRVGQKPADKTLP</sequence>
<keyword evidence="4" id="KW-1185">Reference proteome</keyword>
<feature type="compositionally biased region" description="Polar residues" evidence="1">
    <location>
        <begin position="234"/>
        <end position="252"/>
    </location>
</feature>
<name>A0A077Z8C5_TRITR</name>
<dbReference type="Proteomes" id="UP000030665">
    <property type="component" value="Unassembled WGS sequence"/>
</dbReference>
<evidence type="ECO:0000313" key="4">
    <source>
        <dbReference type="Proteomes" id="UP000030665"/>
    </source>
</evidence>
<organism evidence="3 4">
    <name type="scientific">Trichuris trichiura</name>
    <name type="common">Whipworm</name>
    <name type="synonym">Trichocephalus trichiurus</name>
    <dbReference type="NCBI Taxonomy" id="36087"/>
    <lineage>
        <taxon>Eukaryota</taxon>
        <taxon>Metazoa</taxon>
        <taxon>Ecdysozoa</taxon>
        <taxon>Nematoda</taxon>
        <taxon>Enoplea</taxon>
        <taxon>Dorylaimia</taxon>
        <taxon>Trichinellida</taxon>
        <taxon>Trichuridae</taxon>
        <taxon>Trichuris</taxon>
    </lineage>
</organism>
<protein>
    <submittedName>
        <fullName evidence="3">Uncharacterized protein</fullName>
    </submittedName>
</protein>
<evidence type="ECO:0000256" key="2">
    <source>
        <dbReference type="SAM" id="Phobius"/>
    </source>
</evidence>
<proteinExistence type="predicted"/>
<reference evidence="3" key="2">
    <citation type="submission" date="2014-03" db="EMBL/GenBank/DDBJ databases">
        <title>The whipworm genome and dual-species transcriptomics of an intimate host-pathogen interaction.</title>
        <authorList>
            <person name="Foth B.J."/>
            <person name="Tsai I.J."/>
            <person name="Reid A.J."/>
            <person name="Bancroft A.J."/>
            <person name="Nichol S."/>
            <person name="Tracey A."/>
            <person name="Holroyd N."/>
            <person name="Cotton J.A."/>
            <person name="Stanley E.J."/>
            <person name="Zarowiecki M."/>
            <person name="Liu J.Z."/>
            <person name="Huckvale T."/>
            <person name="Cooper P.J."/>
            <person name="Grencis R.K."/>
            <person name="Berriman M."/>
        </authorList>
    </citation>
    <scope>NUCLEOTIDE SEQUENCE [LARGE SCALE GENOMIC DNA]</scope>
</reference>
<keyword evidence="2" id="KW-0812">Transmembrane</keyword>
<keyword evidence="2" id="KW-1133">Transmembrane helix</keyword>
<evidence type="ECO:0000256" key="1">
    <source>
        <dbReference type="SAM" id="MobiDB-lite"/>
    </source>
</evidence>
<keyword evidence="2" id="KW-0472">Membrane</keyword>
<dbReference type="AlphaFoldDB" id="A0A077Z8C5"/>
<accession>A0A077Z8C5</accession>
<feature type="region of interest" description="Disordered" evidence="1">
    <location>
        <begin position="234"/>
        <end position="253"/>
    </location>
</feature>
<dbReference type="OrthoDB" id="5810112at2759"/>
<gene>
    <name evidence="3" type="ORF">TTRE_0000415701</name>
</gene>
<reference evidence="3" key="1">
    <citation type="submission" date="2014-01" db="EMBL/GenBank/DDBJ databases">
        <authorList>
            <person name="Aslett M."/>
        </authorList>
    </citation>
    <scope>NUCLEOTIDE SEQUENCE</scope>
</reference>